<keyword evidence="4" id="KW-0804">Transcription</keyword>
<dbReference type="Proteomes" id="UP001596391">
    <property type="component" value="Unassembled WGS sequence"/>
</dbReference>
<protein>
    <submittedName>
        <fullName evidence="6">LysR family transcriptional regulator</fullName>
    </submittedName>
</protein>
<dbReference type="PANTHER" id="PTHR30346:SF0">
    <property type="entry name" value="HCA OPERON TRANSCRIPTIONAL ACTIVATOR HCAR"/>
    <property type="match status" value="1"/>
</dbReference>
<evidence type="ECO:0000313" key="7">
    <source>
        <dbReference type="Proteomes" id="UP001596391"/>
    </source>
</evidence>
<organism evidence="6 7">
    <name type="scientific">Granulicella cerasi</name>
    <dbReference type="NCBI Taxonomy" id="741063"/>
    <lineage>
        <taxon>Bacteria</taxon>
        <taxon>Pseudomonadati</taxon>
        <taxon>Acidobacteriota</taxon>
        <taxon>Terriglobia</taxon>
        <taxon>Terriglobales</taxon>
        <taxon>Acidobacteriaceae</taxon>
        <taxon>Granulicella</taxon>
    </lineage>
</organism>
<dbReference type="InterPro" id="IPR036388">
    <property type="entry name" value="WH-like_DNA-bd_sf"/>
</dbReference>
<evidence type="ECO:0000256" key="2">
    <source>
        <dbReference type="ARBA" id="ARBA00023015"/>
    </source>
</evidence>
<evidence type="ECO:0000256" key="3">
    <source>
        <dbReference type="ARBA" id="ARBA00023125"/>
    </source>
</evidence>
<dbReference type="Gene3D" id="1.10.10.10">
    <property type="entry name" value="Winged helix-like DNA-binding domain superfamily/Winged helix DNA-binding domain"/>
    <property type="match status" value="1"/>
</dbReference>
<feature type="domain" description="HTH lysR-type" evidence="5">
    <location>
        <begin position="1"/>
        <end position="58"/>
    </location>
</feature>
<reference evidence="7" key="1">
    <citation type="journal article" date="2019" name="Int. J. Syst. Evol. Microbiol.">
        <title>The Global Catalogue of Microorganisms (GCM) 10K type strain sequencing project: providing services to taxonomists for standard genome sequencing and annotation.</title>
        <authorList>
            <consortium name="The Broad Institute Genomics Platform"/>
            <consortium name="The Broad Institute Genome Sequencing Center for Infectious Disease"/>
            <person name="Wu L."/>
            <person name="Ma J."/>
        </authorList>
    </citation>
    <scope>NUCLEOTIDE SEQUENCE [LARGE SCALE GENOMIC DNA]</scope>
    <source>
        <strain evidence="7">CGMCC 1.16026</strain>
    </source>
</reference>
<name>A0ABW1ZAQ6_9BACT</name>
<dbReference type="SUPFAM" id="SSF46785">
    <property type="entry name" value="Winged helix' DNA-binding domain"/>
    <property type="match status" value="1"/>
</dbReference>
<keyword evidence="7" id="KW-1185">Reference proteome</keyword>
<comment type="caution">
    <text evidence="6">The sequence shown here is derived from an EMBL/GenBank/DDBJ whole genome shotgun (WGS) entry which is preliminary data.</text>
</comment>
<comment type="similarity">
    <text evidence="1">Belongs to the LysR transcriptional regulatory family.</text>
</comment>
<dbReference type="InterPro" id="IPR036390">
    <property type="entry name" value="WH_DNA-bd_sf"/>
</dbReference>
<dbReference type="InterPro" id="IPR005119">
    <property type="entry name" value="LysR_subst-bd"/>
</dbReference>
<dbReference type="Gene3D" id="3.40.190.10">
    <property type="entry name" value="Periplasmic binding protein-like II"/>
    <property type="match status" value="2"/>
</dbReference>
<dbReference type="PANTHER" id="PTHR30346">
    <property type="entry name" value="TRANSCRIPTIONAL DUAL REGULATOR HCAR-RELATED"/>
    <property type="match status" value="1"/>
</dbReference>
<keyword evidence="2" id="KW-0805">Transcription regulation</keyword>
<dbReference type="InterPro" id="IPR000847">
    <property type="entry name" value="LysR_HTH_N"/>
</dbReference>
<evidence type="ECO:0000256" key="1">
    <source>
        <dbReference type="ARBA" id="ARBA00009437"/>
    </source>
</evidence>
<accession>A0ABW1ZAQ6</accession>
<evidence type="ECO:0000313" key="6">
    <source>
        <dbReference type="EMBL" id="MFC6646281.1"/>
    </source>
</evidence>
<dbReference type="RefSeq" id="WP_263369968.1">
    <property type="nucleotide sequence ID" value="NZ_JAGSYD010000001.1"/>
</dbReference>
<dbReference type="Pfam" id="PF03466">
    <property type="entry name" value="LysR_substrate"/>
    <property type="match status" value="1"/>
</dbReference>
<keyword evidence="3" id="KW-0238">DNA-binding</keyword>
<gene>
    <name evidence="6" type="ORF">ACFQBQ_11935</name>
</gene>
<evidence type="ECO:0000259" key="5">
    <source>
        <dbReference type="PROSITE" id="PS50931"/>
    </source>
</evidence>
<dbReference type="CDD" id="cd08414">
    <property type="entry name" value="PBP2_LTTR_aromatics_like"/>
    <property type="match status" value="1"/>
</dbReference>
<dbReference type="EMBL" id="JBHSWI010000001">
    <property type="protein sequence ID" value="MFC6646281.1"/>
    <property type="molecule type" value="Genomic_DNA"/>
</dbReference>
<dbReference type="SUPFAM" id="SSF53850">
    <property type="entry name" value="Periplasmic binding protein-like II"/>
    <property type="match status" value="1"/>
</dbReference>
<dbReference type="PROSITE" id="PS50931">
    <property type="entry name" value="HTH_LYSR"/>
    <property type="match status" value="1"/>
</dbReference>
<dbReference type="PRINTS" id="PR00039">
    <property type="entry name" value="HTHLYSR"/>
</dbReference>
<evidence type="ECO:0000256" key="4">
    <source>
        <dbReference type="ARBA" id="ARBA00023163"/>
    </source>
</evidence>
<sequence>MELRTLNAFVTVAEKRSFVQAASTLHLSQPAITAQIQRLEQELGVLLFDRSRRTVALTRAGEAFLDGAKNTLATAQEAALAAKRAANEQTVRLRFGFPPSASREIVPNITTRFHRTCPHVKLDLFSLHTSVTVEELQLSALDIGFVRLPVEAKGLRIIPAHHEPLVICLPESHPLAAQEKIRFSDLQEERFILYGRKWAPGFHDRIIERCIKAGFQPMVSNTIDEMYLGPALVAAGEGIAILPSMVVNSAVEGVAVRELLEDDICSEIGIATRTEDDSPIIRAAVAIAREVCNQYSF</sequence>
<dbReference type="Pfam" id="PF00126">
    <property type="entry name" value="HTH_1"/>
    <property type="match status" value="1"/>
</dbReference>
<proteinExistence type="inferred from homology"/>